<protein>
    <submittedName>
        <fullName evidence="1">Uncharacterized protein</fullName>
    </submittedName>
</protein>
<organism evidence="1">
    <name type="scientific">marine sediment metagenome</name>
    <dbReference type="NCBI Taxonomy" id="412755"/>
    <lineage>
        <taxon>unclassified sequences</taxon>
        <taxon>metagenomes</taxon>
        <taxon>ecological metagenomes</taxon>
    </lineage>
</organism>
<gene>
    <name evidence="1" type="ORF">LCGC14_1775050</name>
</gene>
<dbReference type="AlphaFoldDB" id="A0A0F9HJM3"/>
<evidence type="ECO:0000313" key="1">
    <source>
        <dbReference type="EMBL" id="KKM03372.1"/>
    </source>
</evidence>
<proteinExistence type="predicted"/>
<sequence length="48" mass="5824">MEEHMSKDNIIDKLSIDYKEEKEQFCEIYDICRSTIHEVVKGKYKVTR</sequence>
<name>A0A0F9HJM3_9ZZZZ</name>
<comment type="caution">
    <text evidence="1">The sequence shown here is derived from an EMBL/GenBank/DDBJ whole genome shotgun (WGS) entry which is preliminary data.</text>
</comment>
<reference evidence="1" key="1">
    <citation type="journal article" date="2015" name="Nature">
        <title>Complex archaea that bridge the gap between prokaryotes and eukaryotes.</title>
        <authorList>
            <person name="Spang A."/>
            <person name="Saw J.H."/>
            <person name="Jorgensen S.L."/>
            <person name="Zaremba-Niedzwiedzka K."/>
            <person name="Martijn J."/>
            <person name="Lind A.E."/>
            <person name="van Eijk R."/>
            <person name="Schleper C."/>
            <person name="Guy L."/>
            <person name="Ettema T.J."/>
        </authorList>
    </citation>
    <scope>NUCLEOTIDE SEQUENCE</scope>
</reference>
<accession>A0A0F9HJM3</accession>
<dbReference type="EMBL" id="LAZR01016697">
    <property type="protein sequence ID" value="KKM03372.1"/>
    <property type="molecule type" value="Genomic_DNA"/>
</dbReference>